<comment type="caution">
    <text evidence="2">The sequence shown here is derived from an EMBL/GenBank/DDBJ whole genome shotgun (WGS) entry which is preliminary data.</text>
</comment>
<gene>
    <name evidence="2" type="ORF">FHS00_000475</name>
</gene>
<reference evidence="2 3" key="1">
    <citation type="submission" date="2020-08" db="EMBL/GenBank/DDBJ databases">
        <title>Genomic Encyclopedia of Type Strains, Phase III (KMG-III): the genomes of soil and plant-associated and newly described type strains.</title>
        <authorList>
            <person name="Whitman W."/>
        </authorList>
    </citation>
    <scope>NUCLEOTIDE SEQUENCE [LARGE SCALE GENOMIC DNA]</scope>
    <source>
        <strain evidence="2 3">CECT 8572</strain>
    </source>
</reference>
<feature type="region of interest" description="Disordered" evidence="1">
    <location>
        <begin position="1"/>
        <end position="29"/>
    </location>
</feature>
<dbReference type="EMBL" id="JACIBX010000001">
    <property type="protein sequence ID" value="MBB3710922.1"/>
    <property type="molecule type" value="Genomic_DNA"/>
</dbReference>
<keyword evidence="3" id="KW-1185">Reference proteome</keyword>
<dbReference type="Proteomes" id="UP000576152">
    <property type="component" value="Unassembled WGS sequence"/>
</dbReference>
<evidence type="ECO:0000256" key="1">
    <source>
        <dbReference type="SAM" id="MobiDB-lite"/>
    </source>
</evidence>
<evidence type="ECO:0000313" key="2">
    <source>
        <dbReference type="EMBL" id="MBB3710922.1"/>
    </source>
</evidence>
<sequence>MNGGGDVIGVGSRDRPECDGKDAMTGLTA</sequence>
<feature type="compositionally biased region" description="Basic and acidic residues" evidence="1">
    <location>
        <begin position="12"/>
        <end position="22"/>
    </location>
</feature>
<evidence type="ECO:0000313" key="3">
    <source>
        <dbReference type="Proteomes" id="UP000576152"/>
    </source>
</evidence>
<proteinExistence type="predicted"/>
<protein>
    <submittedName>
        <fullName evidence="2">Uncharacterized protein</fullName>
    </submittedName>
</protein>
<organism evidence="2 3">
    <name type="scientific">Limimaricola variabilis</name>
    <dbReference type="NCBI Taxonomy" id="1492771"/>
    <lineage>
        <taxon>Bacteria</taxon>
        <taxon>Pseudomonadati</taxon>
        <taxon>Pseudomonadota</taxon>
        <taxon>Alphaproteobacteria</taxon>
        <taxon>Rhodobacterales</taxon>
        <taxon>Paracoccaceae</taxon>
        <taxon>Limimaricola</taxon>
    </lineage>
</organism>
<accession>A0ABR6HK99</accession>
<name>A0ABR6HK99_9RHOB</name>